<dbReference type="EMBL" id="JAWCUI010000027">
    <property type="protein sequence ID" value="KAL1895500.1"/>
    <property type="molecule type" value="Genomic_DNA"/>
</dbReference>
<sequence length="286" mass="30571">MAYAGETAYITGGASGIGRFVATAFASKGMKVVLADRNFEGAQDVARELNKEGHQVAWAVMIDVADWEAQRAGFEAAVELLGGRIDYVFAVAGIFDVAWLPNRPKATTFEKPNLAPIDINATGALYTSSLAIQQFRRQEANKHGFHGKLVIVASGAGFYMIPAMPLYCASKTAIVGFVRSMGKLLAAENITLNAICPGIMRTAISTGDFHDTAEKRGLLVSPVTLVAAFEQLLGTDGTTGEAIEVMPDGAVIKEGAAYTNEDCRVRAEWAHQQTLQGNKVLAQSFH</sequence>
<dbReference type="Gene3D" id="3.40.50.720">
    <property type="entry name" value="NAD(P)-binding Rossmann-like Domain"/>
    <property type="match status" value="1"/>
</dbReference>
<keyword evidence="6" id="KW-1185">Reference proteome</keyword>
<evidence type="ECO:0000256" key="2">
    <source>
        <dbReference type="ARBA" id="ARBA00022857"/>
    </source>
</evidence>
<keyword evidence="3" id="KW-0560">Oxidoreductase</keyword>
<dbReference type="Proteomes" id="UP001583186">
    <property type="component" value="Unassembled WGS sequence"/>
</dbReference>
<evidence type="ECO:0000256" key="3">
    <source>
        <dbReference type="ARBA" id="ARBA00023002"/>
    </source>
</evidence>
<organism evidence="5 6">
    <name type="scientific">Sporothrix stenoceras</name>
    <dbReference type="NCBI Taxonomy" id="5173"/>
    <lineage>
        <taxon>Eukaryota</taxon>
        <taxon>Fungi</taxon>
        <taxon>Dikarya</taxon>
        <taxon>Ascomycota</taxon>
        <taxon>Pezizomycotina</taxon>
        <taxon>Sordariomycetes</taxon>
        <taxon>Sordariomycetidae</taxon>
        <taxon>Ophiostomatales</taxon>
        <taxon>Ophiostomataceae</taxon>
        <taxon>Sporothrix</taxon>
    </lineage>
</organism>
<evidence type="ECO:0000256" key="1">
    <source>
        <dbReference type="ARBA" id="ARBA00006484"/>
    </source>
</evidence>
<accession>A0ABR3Z5Z6</accession>
<protein>
    <submittedName>
        <fullName evidence="5">Uncharacterized protein</fullName>
    </submittedName>
</protein>
<evidence type="ECO:0000256" key="4">
    <source>
        <dbReference type="RuleBase" id="RU000363"/>
    </source>
</evidence>
<reference evidence="5 6" key="1">
    <citation type="journal article" date="2024" name="IMA Fungus">
        <title>IMA Genome - F19 : A genome assembly and annotation guide to empower mycologists, including annotated draft genome sequences of Ceratocystis pirilliformis, Diaporthe australafricana, Fusarium ophioides, Paecilomyces lecythidis, and Sporothrix stenoceras.</title>
        <authorList>
            <person name="Aylward J."/>
            <person name="Wilson A.M."/>
            <person name="Visagie C.M."/>
            <person name="Spraker J."/>
            <person name="Barnes I."/>
            <person name="Buitendag C."/>
            <person name="Ceriani C."/>
            <person name="Del Mar Angel L."/>
            <person name="du Plessis D."/>
            <person name="Fuchs T."/>
            <person name="Gasser K."/>
            <person name="Kramer D."/>
            <person name="Li W."/>
            <person name="Munsamy K."/>
            <person name="Piso A."/>
            <person name="Price J.L."/>
            <person name="Sonnekus B."/>
            <person name="Thomas C."/>
            <person name="van der Nest A."/>
            <person name="van Dijk A."/>
            <person name="van Heerden A."/>
            <person name="van Vuuren N."/>
            <person name="Yilmaz N."/>
            <person name="Duong T.A."/>
            <person name="van der Merwe N.A."/>
            <person name="Wingfield M.J."/>
            <person name="Wingfield B.D."/>
        </authorList>
    </citation>
    <scope>NUCLEOTIDE SEQUENCE [LARGE SCALE GENOMIC DNA]</scope>
    <source>
        <strain evidence="5 6">CMW 5346</strain>
    </source>
</reference>
<comment type="caution">
    <text evidence="5">The sequence shown here is derived from an EMBL/GenBank/DDBJ whole genome shotgun (WGS) entry which is preliminary data.</text>
</comment>
<dbReference type="PROSITE" id="PS00061">
    <property type="entry name" value="ADH_SHORT"/>
    <property type="match status" value="1"/>
</dbReference>
<dbReference type="InterPro" id="IPR002347">
    <property type="entry name" value="SDR_fam"/>
</dbReference>
<gene>
    <name evidence="5" type="ORF">Sste5346_005309</name>
</gene>
<dbReference type="InterPro" id="IPR020904">
    <property type="entry name" value="Sc_DH/Rdtase_CS"/>
</dbReference>
<keyword evidence="2" id="KW-0521">NADP</keyword>
<dbReference type="PANTHER" id="PTHR44229">
    <property type="entry name" value="15-HYDROXYPROSTAGLANDIN DEHYDROGENASE [NAD(+)]"/>
    <property type="match status" value="1"/>
</dbReference>
<dbReference type="InterPro" id="IPR036291">
    <property type="entry name" value="NAD(P)-bd_dom_sf"/>
</dbReference>
<evidence type="ECO:0000313" key="5">
    <source>
        <dbReference type="EMBL" id="KAL1895500.1"/>
    </source>
</evidence>
<proteinExistence type="inferred from homology"/>
<dbReference type="PANTHER" id="PTHR44229:SF4">
    <property type="entry name" value="15-HYDROXYPROSTAGLANDIN DEHYDROGENASE [NAD(+)]"/>
    <property type="match status" value="1"/>
</dbReference>
<dbReference type="PRINTS" id="PR00080">
    <property type="entry name" value="SDRFAMILY"/>
</dbReference>
<dbReference type="SUPFAM" id="SSF51735">
    <property type="entry name" value="NAD(P)-binding Rossmann-fold domains"/>
    <property type="match status" value="1"/>
</dbReference>
<dbReference type="PRINTS" id="PR00081">
    <property type="entry name" value="GDHRDH"/>
</dbReference>
<name>A0ABR3Z5Z6_9PEZI</name>
<dbReference type="Pfam" id="PF00106">
    <property type="entry name" value="adh_short"/>
    <property type="match status" value="1"/>
</dbReference>
<evidence type="ECO:0000313" key="6">
    <source>
        <dbReference type="Proteomes" id="UP001583186"/>
    </source>
</evidence>
<comment type="similarity">
    <text evidence="1 4">Belongs to the short-chain dehydrogenases/reductases (SDR) family.</text>
</comment>